<evidence type="ECO:0000256" key="9">
    <source>
        <dbReference type="ARBA" id="ARBA00025145"/>
    </source>
</evidence>
<dbReference type="InterPro" id="IPR007052">
    <property type="entry name" value="CS_dom"/>
</dbReference>
<name>A0A023EKU1_AEDAL</name>
<keyword evidence="5" id="KW-0597">Phosphoprotein</keyword>
<dbReference type="SUPFAM" id="SSF49764">
    <property type="entry name" value="HSP20-like chaperones"/>
    <property type="match status" value="1"/>
</dbReference>
<evidence type="ECO:0000256" key="7">
    <source>
        <dbReference type="ARBA" id="ARBA00022990"/>
    </source>
</evidence>
<dbReference type="GO" id="GO:0005634">
    <property type="term" value="C:nucleus"/>
    <property type="evidence" value="ECO:0007669"/>
    <property type="project" value="UniProtKB-SubCell"/>
</dbReference>
<dbReference type="InterPro" id="IPR037893">
    <property type="entry name" value="CS_CacyBP"/>
</dbReference>
<feature type="compositionally biased region" description="Basic and acidic residues" evidence="10">
    <location>
        <begin position="179"/>
        <end position="193"/>
    </location>
</feature>
<dbReference type="PROSITE" id="PS51048">
    <property type="entry name" value="SGS"/>
    <property type="match status" value="1"/>
</dbReference>
<dbReference type="GO" id="GO:0007507">
    <property type="term" value="P:heart development"/>
    <property type="evidence" value="ECO:0007669"/>
    <property type="project" value="TreeGrafter"/>
</dbReference>
<protein>
    <recommendedName>
        <fullName evidence="3">Calcyclin-binding protein</fullName>
    </recommendedName>
</protein>
<evidence type="ECO:0000256" key="5">
    <source>
        <dbReference type="ARBA" id="ARBA00022553"/>
    </source>
</evidence>
<feature type="compositionally biased region" description="Basic and acidic residues" evidence="10">
    <location>
        <begin position="220"/>
        <end position="232"/>
    </location>
</feature>
<dbReference type="VEuPathDB" id="VectorBase:AALF000925"/>
<dbReference type="GO" id="GO:0044548">
    <property type="term" value="F:S100 protein binding"/>
    <property type="evidence" value="ECO:0007669"/>
    <property type="project" value="InterPro"/>
</dbReference>
<keyword evidence="4" id="KW-0963">Cytoplasm</keyword>
<dbReference type="GO" id="GO:0031625">
    <property type="term" value="F:ubiquitin protein ligase binding"/>
    <property type="evidence" value="ECO:0007669"/>
    <property type="project" value="InterPro"/>
</dbReference>
<feature type="region of interest" description="Disordered" evidence="10">
    <location>
        <begin position="220"/>
        <end position="242"/>
    </location>
</feature>
<evidence type="ECO:0000259" key="11">
    <source>
        <dbReference type="PROSITE" id="PS51048"/>
    </source>
</evidence>
<proteinExistence type="evidence at transcript level"/>
<dbReference type="CDD" id="cd06468">
    <property type="entry name" value="p23_CacyBP"/>
    <property type="match status" value="1"/>
</dbReference>
<evidence type="ECO:0000313" key="13">
    <source>
        <dbReference type="EMBL" id="JAC09813.1"/>
    </source>
</evidence>
<feature type="region of interest" description="Disordered" evidence="10">
    <location>
        <begin position="179"/>
        <end position="200"/>
    </location>
</feature>
<dbReference type="PANTHER" id="PTHR13164">
    <property type="entry name" value="CALICYLIN BINDING PROTEIN"/>
    <property type="match status" value="1"/>
</dbReference>
<dbReference type="Pfam" id="PF04969">
    <property type="entry name" value="CS"/>
    <property type="match status" value="1"/>
</dbReference>
<sequence>MSQQAIENLTLDLEELKQLADGAKRSRVQQMLSIDIRKLETDLQHQKDLLAAKEKESSGEASSKPPAPVPGDVKRYRIELKEYAWDQSDKFIKIFVTVNEVQQVPEESVNVEFTASSFNLLVSNLNNKDYVFTVNHLLHEIDPAKSYRRVKSDMVAIYLAKVKPTKWGHMTLTAKRLQDMKDERMSKSSKDTEADPSGGLMKIMQQLYDSGDSETKRMINKAWHESQNKKSELQGAPAPFTE</sequence>
<dbReference type="InterPro" id="IPR037201">
    <property type="entry name" value="CacyBP_N"/>
</dbReference>
<evidence type="ECO:0000256" key="2">
    <source>
        <dbReference type="ARBA" id="ARBA00004496"/>
    </source>
</evidence>
<evidence type="ECO:0000256" key="10">
    <source>
        <dbReference type="SAM" id="MobiDB-lite"/>
    </source>
</evidence>
<accession>A0A023EKU1</accession>
<dbReference type="GO" id="GO:0015631">
    <property type="term" value="F:tubulin binding"/>
    <property type="evidence" value="ECO:0007669"/>
    <property type="project" value="InterPro"/>
</dbReference>
<dbReference type="PROSITE" id="PS51203">
    <property type="entry name" value="CS"/>
    <property type="match status" value="1"/>
</dbReference>
<evidence type="ECO:0000256" key="8">
    <source>
        <dbReference type="ARBA" id="ARBA00023242"/>
    </source>
</evidence>
<dbReference type="InterPro" id="IPR008978">
    <property type="entry name" value="HSP20-like_chaperone"/>
</dbReference>
<keyword evidence="8" id="KW-0539">Nucleus</keyword>
<dbReference type="VEuPathDB" id="VectorBase:AALFPA_067830"/>
<evidence type="ECO:0000256" key="4">
    <source>
        <dbReference type="ARBA" id="ARBA00022490"/>
    </source>
</evidence>
<dbReference type="InterPro" id="IPR007699">
    <property type="entry name" value="SGS_dom"/>
</dbReference>
<evidence type="ECO:0000259" key="12">
    <source>
        <dbReference type="PROSITE" id="PS51203"/>
    </source>
</evidence>
<feature type="domain" description="CS" evidence="12">
    <location>
        <begin position="78"/>
        <end position="171"/>
    </location>
</feature>
<dbReference type="Gene3D" id="4.10.860.10">
    <property type="entry name" value="UVR domain"/>
    <property type="match status" value="1"/>
</dbReference>
<comment type="subcellular location">
    <subcellularLocation>
        <location evidence="2">Cytoplasm</location>
    </subcellularLocation>
    <subcellularLocation>
        <location evidence="1">Nucleus</location>
    </subcellularLocation>
</comment>
<dbReference type="GO" id="GO:0005737">
    <property type="term" value="C:cytoplasm"/>
    <property type="evidence" value="ECO:0007669"/>
    <property type="project" value="UniProtKB-SubCell"/>
</dbReference>
<dbReference type="Pfam" id="PF09032">
    <property type="entry name" value="Siah-Interact_N"/>
    <property type="match status" value="1"/>
</dbReference>
<organism evidence="13">
    <name type="scientific">Aedes albopictus</name>
    <name type="common">Asian tiger mosquito</name>
    <name type="synonym">Stegomyia albopicta</name>
    <dbReference type="NCBI Taxonomy" id="7160"/>
    <lineage>
        <taxon>Eukaryota</taxon>
        <taxon>Metazoa</taxon>
        <taxon>Ecdysozoa</taxon>
        <taxon>Arthropoda</taxon>
        <taxon>Hexapoda</taxon>
        <taxon>Insecta</taxon>
        <taxon>Pterygota</taxon>
        <taxon>Neoptera</taxon>
        <taxon>Endopterygota</taxon>
        <taxon>Diptera</taxon>
        <taxon>Nematocera</taxon>
        <taxon>Culicoidea</taxon>
        <taxon>Culicidae</taxon>
        <taxon>Culicinae</taxon>
        <taxon>Aedini</taxon>
        <taxon>Aedes</taxon>
        <taxon>Stegomyia</taxon>
    </lineage>
</organism>
<dbReference type="EMBL" id="GAPW01003785">
    <property type="protein sequence ID" value="JAC09813.1"/>
    <property type="molecule type" value="mRNA"/>
</dbReference>
<dbReference type="InterPro" id="IPR015120">
    <property type="entry name" value="Siah-Interact_N"/>
</dbReference>
<keyword evidence="7" id="KW-0007">Acetylation</keyword>
<feature type="domain" description="SGS" evidence="11">
    <location>
        <begin position="156"/>
        <end position="242"/>
    </location>
</feature>
<keyword evidence="6" id="KW-0833">Ubl conjugation pathway</keyword>
<dbReference type="FunFam" id="2.60.40.790:FF:000006">
    <property type="entry name" value="calcyclin-binding protein-like"/>
    <property type="match status" value="1"/>
</dbReference>
<dbReference type="PANTHER" id="PTHR13164:SF3">
    <property type="entry name" value="CALCYCLIN-BINDING PROTEIN"/>
    <property type="match status" value="1"/>
</dbReference>
<evidence type="ECO:0000256" key="6">
    <source>
        <dbReference type="ARBA" id="ARBA00022786"/>
    </source>
</evidence>
<evidence type="ECO:0000256" key="3">
    <source>
        <dbReference type="ARBA" id="ARBA00015702"/>
    </source>
</evidence>
<dbReference type="AlphaFoldDB" id="A0A023EKU1"/>
<dbReference type="VEuPathDB" id="VectorBase:AALC636_001048"/>
<feature type="region of interest" description="Disordered" evidence="10">
    <location>
        <begin position="51"/>
        <end position="71"/>
    </location>
</feature>
<dbReference type="Gene3D" id="2.60.40.790">
    <property type="match status" value="1"/>
</dbReference>
<reference evidence="13" key="1">
    <citation type="journal article" date="2014" name="PLoS Negl. Trop. Dis.">
        <title>Identification and characterization of seminal fluid proteins in the Asian tiger mosquito, Aedes albopictus.</title>
        <authorList>
            <person name="Boes K.E."/>
            <person name="Ribeiro J.M."/>
            <person name="Wong A."/>
            <person name="Harrington L.C."/>
            <person name="Wolfner M.F."/>
            <person name="Sirot L.K."/>
        </authorList>
    </citation>
    <scope>NUCLEOTIDE SEQUENCE</scope>
    <source>
        <tissue evidence="13">Reproductive organs</tissue>
    </source>
</reference>
<comment type="function">
    <text evidence="9">May be involved in calcium-dependent ubiquitination and subsequent proteasomal degradation of target proteins. Probably serves as a molecular bridge in ubiquitin E3 complexes. Participates in the ubiquitin-mediated degradation of beta-catenin (CTNNB1).</text>
</comment>
<dbReference type="SUPFAM" id="SSF140106">
    <property type="entry name" value="Calcyclin-binding protein-like"/>
    <property type="match status" value="1"/>
</dbReference>
<evidence type="ECO:0000256" key="1">
    <source>
        <dbReference type="ARBA" id="ARBA00004123"/>
    </source>
</evidence>
<dbReference type="InterPro" id="IPR052289">
    <property type="entry name" value="Calcyclin-binding_UBL-bridge"/>
</dbReference>